<keyword evidence="3" id="KW-1185">Reference proteome</keyword>
<dbReference type="Proteomes" id="UP000007875">
    <property type="component" value="Unassembled WGS sequence"/>
</dbReference>
<reference evidence="2" key="3">
    <citation type="submission" date="2025-09" db="UniProtKB">
        <authorList>
            <consortium name="Ensembl"/>
        </authorList>
    </citation>
    <scope>IDENTIFICATION</scope>
</reference>
<dbReference type="Ensembl" id="ENSCSAVT00000012111.1">
    <property type="protein sequence ID" value="ENSCSAVP00000011972.1"/>
    <property type="gene ID" value="ENSCSAVG00000007038.1"/>
</dbReference>
<reference evidence="2" key="2">
    <citation type="submission" date="2025-08" db="UniProtKB">
        <authorList>
            <consortium name="Ensembl"/>
        </authorList>
    </citation>
    <scope>IDENTIFICATION</scope>
</reference>
<proteinExistence type="predicted"/>
<reference evidence="3" key="1">
    <citation type="submission" date="2003-08" db="EMBL/GenBank/DDBJ databases">
        <authorList>
            <person name="Birren B."/>
            <person name="Nusbaum C."/>
            <person name="Abebe A."/>
            <person name="Abouelleil A."/>
            <person name="Adekoya E."/>
            <person name="Ait-zahra M."/>
            <person name="Allen N."/>
            <person name="Allen T."/>
            <person name="An P."/>
            <person name="Anderson M."/>
            <person name="Anderson S."/>
            <person name="Arachchi H."/>
            <person name="Armbruster J."/>
            <person name="Bachantsang P."/>
            <person name="Baldwin J."/>
            <person name="Barry A."/>
            <person name="Bayul T."/>
            <person name="Blitshsteyn B."/>
            <person name="Bloom T."/>
            <person name="Blye J."/>
            <person name="Boguslavskiy L."/>
            <person name="Borowsky M."/>
            <person name="Boukhgalter B."/>
            <person name="Brunache A."/>
            <person name="Butler J."/>
            <person name="Calixte N."/>
            <person name="Calvo S."/>
            <person name="Camarata J."/>
            <person name="Campo K."/>
            <person name="Chang J."/>
            <person name="Cheshatsang Y."/>
            <person name="Citroen M."/>
            <person name="Collymore A."/>
            <person name="Considine T."/>
            <person name="Cook A."/>
            <person name="Cooke P."/>
            <person name="Corum B."/>
            <person name="Cuomo C."/>
            <person name="David R."/>
            <person name="Dawoe T."/>
            <person name="Degray S."/>
            <person name="Dodge S."/>
            <person name="Dooley K."/>
            <person name="Dorje P."/>
            <person name="Dorjee K."/>
            <person name="Dorris L."/>
            <person name="Duffey N."/>
            <person name="Dupes A."/>
            <person name="Elkins T."/>
            <person name="Engels R."/>
            <person name="Erickson J."/>
            <person name="Farina A."/>
            <person name="Faro S."/>
            <person name="Ferreira P."/>
            <person name="Fischer H."/>
            <person name="Fitzgerald M."/>
            <person name="Foley K."/>
            <person name="Gage D."/>
            <person name="Galagan J."/>
            <person name="Gearin G."/>
            <person name="Gnerre S."/>
            <person name="Gnirke A."/>
            <person name="Goyette A."/>
            <person name="Graham J."/>
            <person name="Grandbois E."/>
            <person name="Gyaltsen K."/>
            <person name="Hafez N."/>
            <person name="Hagopian D."/>
            <person name="Hagos B."/>
            <person name="Hall J."/>
            <person name="Hatcher B."/>
            <person name="Heller A."/>
            <person name="Higgins H."/>
            <person name="Honan T."/>
            <person name="Horn A."/>
            <person name="Houde N."/>
            <person name="Hughes L."/>
            <person name="Hulme W."/>
            <person name="Husby E."/>
            <person name="Iliev I."/>
            <person name="Jaffe D."/>
            <person name="Jones C."/>
            <person name="Kamal M."/>
            <person name="Kamat A."/>
            <person name="Kamvysselis M."/>
            <person name="Karlsson E."/>
            <person name="Kells C."/>
            <person name="Kieu A."/>
            <person name="Kisner P."/>
            <person name="Kodira C."/>
            <person name="Kulbokas E."/>
            <person name="Labutti K."/>
            <person name="Lama D."/>
            <person name="Landers T."/>
            <person name="Leger J."/>
            <person name="Levine S."/>
            <person name="Lewis D."/>
            <person name="Lewis T."/>
            <person name="Lindblad-toh K."/>
            <person name="Liu X."/>
            <person name="Lokyitsang T."/>
            <person name="Lokyitsang Y."/>
            <person name="Lucien O."/>
            <person name="Lui A."/>
            <person name="Ma L.J."/>
            <person name="Mabbitt R."/>
            <person name="Macdonald J."/>
            <person name="Maclean C."/>
            <person name="Major J."/>
            <person name="Manning J."/>
            <person name="Marabella R."/>
            <person name="Maru K."/>
            <person name="Matthews C."/>
            <person name="Mauceli E."/>
            <person name="Mccarthy M."/>
            <person name="Mcdonough S."/>
            <person name="Mcghee T."/>
            <person name="Meldrim J."/>
            <person name="Meneus L."/>
            <person name="Mesirov J."/>
            <person name="Mihalev A."/>
            <person name="Mihova T."/>
            <person name="Mikkelsen T."/>
            <person name="Mlenga V."/>
            <person name="Moru K."/>
            <person name="Mozes J."/>
            <person name="Mulrain L."/>
            <person name="Munson G."/>
            <person name="Naylor J."/>
            <person name="Newes C."/>
            <person name="Nguyen C."/>
            <person name="Nguyen N."/>
            <person name="Nguyen T."/>
            <person name="Nicol R."/>
            <person name="Nielsen C."/>
            <person name="Nizzari M."/>
            <person name="Norbu C."/>
            <person name="Norbu N."/>
            <person name="O'donnell P."/>
            <person name="Okoawo O."/>
            <person name="O'leary S."/>
            <person name="Omotosho B."/>
            <person name="O'neill K."/>
            <person name="Osman S."/>
            <person name="Parker S."/>
            <person name="Perrin D."/>
            <person name="Phunkhang P."/>
            <person name="Piqani B."/>
            <person name="Purcell S."/>
            <person name="Rachupka T."/>
            <person name="Ramasamy U."/>
            <person name="Rameau R."/>
            <person name="Ray V."/>
            <person name="Raymond C."/>
            <person name="Retta R."/>
            <person name="Richardson S."/>
            <person name="Rise C."/>
            <person name="Rodriguez J."/>
            <person name="Rogers J."/>
            <person name="Rogov P."/>
            <person name="Rutman M."/>
            <person name="Schupbach R."/>
            <person name="Seaman C."/>
            <person name="Settipalli S."/>
            <person name="Sharpe T."/>
            <person name="Sheridan J."/>
            <person name="Sherpa N."/>
            <person name="Shi J."/>
            <person name="Smirnov S."/>
            <person name="Smith C."/>
            <person name="Sougnez C."/>
            <person name="Spencer B."/>
            <person name="Stalker J."/>
            <person name="Stange-thomann N."/>
            <person name="Stavropoulos S."/>
            <person name="Stetson K."/>
            <person name="Stone C."/>
            <person name="Stone S."/>
            <person name="Stubbs M."/>
            <person name="Talamas J."/>
            <person name="Tchuinga P."/>
            <person name="Tenzing P."/>
            <person name="Tesfaye S."/>
            <person name="Theodore J."/>
            <person name="Thoulutsang Y."/>
            <person name="Topham K."/>
            <person name="Towey S."/>
            <person name="Tsamla T."/>
            <person name="Tsomo N."/>
            <person name="Vallee D."/>
            <person name="Vassiliev H."/>
            <person name="Venkataraman V."/>
            <person name="Vinson J."/>
            <person name="Vo A."/>
            <person name="Wade C."/>
            <person name="Wang S."/>
            <person name="Wangchuk T."/>
            <person name="Wangdi T."/>
            <person name="Whittaker C."/>
            <person name="Wilkinson J."/>
            <person name="Wu Y."/>
            <person name="Wyman D."/>
            <person name="Yadav S."/>
            <person name="Yang S."/>
            <person name="Yang X."/>
            <person name="Yeager S."/>
            <person name="Yee E."/>
            <person name="Young G."/>
            <person name="Zainoun J."/>
            <person name="Zembeck L."/>
            <person name="Zimmer A."/>
            <person name="Zody M."/>
            <person name="Lander E."/>
        </authorList>
    </citation>
    <scope>NUCLEOTIDE SEQUENCE [LARGE SCALE GENOMIC DNA]</scope>
</reference>
<evidence type="ECO:0000313" key="3">
    <source>
        <dbReference type="Proteomes" id="UP000007875"/>
    </source>
</evidence>
<evidence type="ECO:0000313" key="2">
    <source>
        <dbReference type="Ensembl" id="ENSCSAVP00000011972.1"/>
    </source>
</evidence>
<feature type="region of interest" description="Disordered" evidence="1">
    <location>
        <begin position="1"/>
        <end position="42"/>
    </location>
</feature>
<accession>H2Z310</accession>
<evidence type="ECO:0000256" key="1">
    <source>
        <dbReference type="SAM" id="MobiDB-lite"/>
    </source>
</evidence>
<organism evidence="2 3">
    <name type="scientific">Ciona savignyi</name>
    <name type="common">Pacific transparent sea squirt</name>
    <dbReference type="NCBI Taxonomy" id="51511"/>
    <lineage>
        <taxon>Eukaryota</taxon>
        <taxon>Metazoa</taxon>
        <taxon>Chordata</taxon>
        <taxon>Tunicata</taxon>
        <taxon>Ascidiacea</taxon>
        <taxon>Phlebobranchia</taxon>
        <taxon>Cionidae</taxon>
        <taxon>Ciona</taxon>
    </lineage>
</organism>
<protein>
    <submittedName>
        <fullName evidence="2">Uncharacterized protein</fullName>
    </submittedName>
</protein>
<dbReference type="HOGENOM" id="CLU_1585887_0_0_1"/>
<dbReference type="InParanoid" id="H2Z310"/>
<sequence length="168" mass="18821">MNFFKKSKYTLSGGKSGGKASKQQQKNEQFQKLSGDSENQNKTQKAKVESCFAVINSTPFVWNLEPTGNQEFPKLIPAHEKRLVQFDGTKSEASAKYSIKMDNDSDETHHVALTAKRTDKKWFLKIDWGNLASVDGISLKPDQTGSDDGIHFENEEATSLVVEVTYNK</sequence>
<feature type="compositionally biased region" description="Polar residues" evidence="1">
    <location>
        <begin position="27"/>
        <end position="42"/>
    </location>
</feature>
<dbReference type="AlphaFoldDB" id="H2Z310"/>
<dbReference type="OMA" id="PFVWNLE"/>
<name>H2Z310_CIOSA</name>
<dbReference type="GeneTree" id="ENSGT00390000012026"/>